<keyword evidence="1" id="KW-1133">Transmembrane helix</keyword>
<feature type="transmembrane region" description="Helical" evidence="1">
    <location>
        <begin position="15"/>
        <end position="34"/>
    </location>
</feature>
<keyword evidence="1" id="KW-0812">Transmembrane</keyword>
<evidence type="ECO:0000256" key="1">
    <source>
        <dbReference type="SAM" id="Phobius"/>
    </source>
</evidence>
<dbReference type="InterPro" id="IPR021994">
    <property type="entry name" value="DUF3592"/>
</dbReference>
<dbReference type="AlphaFoldDB" id="A0A6C0LX46"/>
<dbReference type="EMBL" id="MN740575">
    <property type="protein sequence ID" value="QHU34615.1"/>
    <property type="molecule type" value="Genomic_DNA"/>
</dbReference>
<sequence>MSLFSSLSNFGRIDALLSAIFSTVIACFMIYFGIKIINHKAHLKPVSGIITKSSYDCNRQIDDKNTTTCEFNVSYELDDKTYTKTFSSTSRFSTNESVTVWYDPSHHNQAEFDPTPKSIGWVLIGIAAFLIIVSWFWVFVTRRFKIIATAYGVADVVNMIR</sequence>
<name>A0A6C0LX46_9ZZZZ</name>
<evidence type="ECO:0000259" key="2">
    <source>
        <dbReference type="Pfam" id="PF12158"/>
    </source>
</evidence>
<keyword evidence="1" id="KW-0472">Membrane</keyword>
<protein>
    <recommendedName>
        <fullName evidence="2">DUF3592 domain-containing protein</fullName>
    </recommendedName>
</protein>
<accession>A0A6C0LX46</accession>
<feature type="transmembrane region" description="Helical" evidence="1">
    <location>
        <begin position="119"/>
        <end position="140"/>
    </location>
</feature>
<feature type="domain" description="DUF3592" evidence="2">
    <location>
        <begin position="46"/>
        <end position="115"/>
    </location>
</feature>
<reference evidence="3" key="1">
    <citation type="journal article" date="2020" name="Nature">
        <title>Giant virus diversity and host interactions through global metagenomics.</title>
        <authorList>
            <person name="Schulz F."/>
            <person name="Roux S."/>
            <person name="Paez-Espino D."/>
            <person name="Jungbluth S."/>
            <person name="Walsh D.A."/>
            <person name="Denef V.J."/>
            <person name="McMahon K.D."/>
            <person name="Konstantinidis K.T."/>
            <person name="Eloe-Fadrosh E.A."/>
            <person name="Kyrpides N.C."/>
            <person name="Woyke T."/>
        </authorList>
    </citation>
    <scope>NUCLEOTIDE SEQUENCE</scope>
    <source>
        <strain evidence="3">GVMAG-S-1016713-169</strain>
    </source>
</reference>
<proteinExistence type="predicted"/>
<dbReference type="Pfam" id="PF12158">
    <property type="entry name" value="DUF3592"/>
    <property type="match status" value="1"/>
</dbReference>
<organism evidence="3">
    <name type="scientific">viral metagenome</name>
    <dbReference type="NCBI Taxonomy" id="1070528"/>
    <lineage>
        <taxon>unclassified sequences</taxon>
        <taxon>metagenomes</taxon>
        <taxon>organismal metagenomes</taxon>
    </lineage>
</organism>
<evidence type="ECO:0000313" key="3">
    <source>
        <dbReference type="EMBL" id="QHU34615.1"/>
    </source>
</evidence>